<sequence length="106" mass="11760">MTKEPVVTITSSCSQEELLEYLRKKVRANTCLEAAIAQRQLLLLELKEVEARIDELTSAAALEFVSDVCEVEINPEIKDASQGLNEMEIKFPCAPRPGTAELNQPV</sequence>
<dbReference type="AlphaFoldDB" id="A0AAP2AF69"/>
<keyword evidence="1" id="KW-0175">Coiled coil</keyword>
<proteinExistence type="predicted"/>
<gene>
    <name evidence="2" type="ORF">I7V27_12650</name>
</gene>
<dbReference type="RefSeq" id="WP_202665885.1">
    <property type="nucleotide sequence ID" value="NZ_JAENMR010000006.1"/>
</dbReference>
<comment type="caution">
    <text evidence="2">The sequence shown here is derived from an EMBL/GenBank/DDBJ whole genome shotgun (WGS) entry which is preliminary data.</text>
</comment>
<name>A0AAP2AF69_LELAM</name>
<protein>
    <submittedName>
        <fullName evidence="2">Uncharacterized protein</fullName>
    </submittedName>
</protein>
<dbReference type="Proteomes" id="UP000653275">
    <property type="component" value="Unassembled WGS sequence"/>
</dbReference>
<organism evidence="2 3">
    <name type="scientific">Lelliottia amnigena</name>
    <name type="common">Enterobacter amnigenus</name>
    <dbReference type="NCBI Taxonomy" id="61646"/>
    <lineage>
        <taxon>Bacteria</taxon>
        <taxon>Pseudomonadati</taxon>
        <taxon>Pseudomonadota</taxon>
        <taxon>Gammaproteobacteria</taxon>
        <taxon>Enterobacterales</taxon>
        <taxon>Enterobacteriaceae</taxon>
        <taxon>Lelliottia</taxon>
    </lineage>
</organism>
<accession>A0AAP2AF69</accession>
<reference evidence="2" key="1">
    <citation type="submission" date="2020-12" db="EMBL/GenBank/DDBJ databases">
        <title>Draft genome sequence of Enterobacter spp., Lelliottia spp. and Serratia spp. isolated from drinking water reservoirs and lakes.</title>
        <authorList>
            <person name="Reitter C."/>
            <person name="Neuhaus K."/>
            <person name="Huegler M."/>
        </authorList>
    </citation>
    <scope>NUCLEOTIDE SEQUENCE</scope>
    <source>
        <strain evidence="2">TZW15</strain>
    </source>
</reference>
<feature type="coiled-coil region" evidence="1">
    <location>
        <begin position="32"/>
        <end position="59"/>
    </location>
</feature>
<evidence type="ECO:0000256" key="1">
    <source>
        <dbReference type="SAM" id="Coils"/>
    </source>
</evidence>
<dbReference type="EMBL" id="JAENMS010000006">
    <property type="protein sequence ID" value="MBL5935287.1"/>
    <property type="molecule type" value="Genomic_DNA"/>
</dbReference>
<evidence type="ECO:0000313" key="3">
    <source>
        <dbReference type="Proteomes" id="UP000653275"/>
    </source>
</evidence>
<evidence type="ECO:0000313" key="2">
    <source>
        <dbReference type="EMBL" id="MBL5935287.1"/>
    </source>
</evidence>